<proteinExistence type="predicted"/>
<dbReference type="Pfam" id="PF00172">
    <property type="entry name" value="Zn_clus"/>
    <property type="match status" value="1"/>
</dbReference>
<dbReference type="InterPro" id="IPR001138">
    <property type="entry name" value="Zn2Cys6_DnaBD"/>
</dbReference>
<sequence>MPNTGKPNSNCYLSRQRRAKCDLARPRCQRCVKYGVECRSVTDPEFGLSAAAAKYQSMHRKRMPSDGKSNAK</sequence>
<dbReference type="GeneID" id="87951722"/>
<dbReference type="EMBL" id="CP137315">
    <property type="protein sequence ID" value="WQF90208.1"/>
    <property type="molecule type" value="Genomic_DNA"/>
</dbReference>
<dbReference type="GO" id="GO:0008270">
    <property type="term" value="F:zinc ion binding"/>
    <property type="evidence" value="ECO:0007669"/>
    <property type="project" value="InterPro"/>
</dbReference>
<dbReference type="CDD" id="cd00067">
    <property type="entry name" value="GAL4"/>
    <property type="match status" value="1"/>
</dbReference>
<dbReference type="GO" id="GO:0000981">
    <property type="term" value="F:DNA-binding transcription factor activity, RNA polymerase II-specific"/>
    <property type="evidence" value="ECO:0007669"/>
    <property type="project" value="InterPro"/>
</dbReference>
<dbReference type="InterPro" id="IPR036864">
    <property type="entry name" value="Zn2-C6_fun-type_DNA-bd_sf"/>
</dbReference>
<dbReference type="RefSeq" id="XP_062787429.1">
    <property type="nucleotide sequence ID" value="XM_062931378.1"/>
</dbReference>
<dbReference type="GO" id="GO:0003677">
    <property type="term" value="F:DNA binding"/>
    <property type="evidence" value="ECO:0007669"/>
    <property type="project" value="UniProtKB-KW"/>
</dbReference>
<keyword evidence="1" id="KW-0539">Nucleus</keyword>
<organism evidence="3 4">
    <name type="scientific">Colletotrichum destructivum</name>
    <dbReference type="NCBI Taxonomy" id="34406"/>
    <lineage>
        <taxon>Eukaryota</taxon>
        <taxon>Fungi</taxon>
        <taxon>Dikarya</taxon>
        <taxon>Ascomycota</taxon>
        <taxon>Pezizomycotina</taxon>
        <taxon>Sordariomycetes</taxon>
        <taxon>Hypocreomycetidae</taxon>
        <taxon>Glomerellales</taxon>
        <taxon>Glomerellaceae</taxon>
        <taxon>Colletotrichum</taxon>
        <taxon>Colletotrichum destructivum species complex</taxon>
    </lineage>
</organism>
<name>A0AAX4J3Q7_9PEZI</name>
<evidence type="ECO:0000313" key="4">
    <source>
        <dbReference type="Proteomes" id="UP001322277"/>
    </source>
</evidence>
<dbReference type="PROSITE" id="PS50048">
    <property type="entry name" value="ZN2_CY6_FUNGAL_2"/>
    <property type="match status" value="1"/>
</dbReference>
<dbReference type="SUPFAM" id="SSF57701">
    <property type="entry name" value="Zn2/Cys6 DNA-binding domain"/>
    <property type="match status" value="1"/>
</dbReference>
<evidence type="ECO:0000256" key="1">
    <source>
        <dbReference type="ARBA" id="ARBA00023242"/>
    </source>
</evidence>
<evidence type="ECO:0000313" key="3">
    <source>
        <dbReference type="EMBL" id="WQF90208.1"/>
    </source>
</evidence>
<reference evidence="4" key="1">
    <citation type="journal article" date="2023" name="bioRxiv">
        <title>Complete genome of the Medicago anthracnose fungus, Colletotrichum destructivum, reveals a mini-chromosome-like region within a core chromosome.</title>
        <authorList>
            <person name="Lapalu N."/>
            <person name="Simon A."/>
            <person name="Lu A."/>
            <person name="Plaumann P.-L."/>
            <person name="Amselem J."/>
            <person name="Pigne S."/>
            <person name="Auger A."/>
            <person name="Koch C."/>
            <person name="Dallery J.-F."/>
            <person name="O'Connell R.J."/>
        </authorList>
    </citation>
    <scope>NUCLEOTIDE SEQUENCE [LARGE SCALE GENOMIC DNA]</scope>
    <source>
        <strain evidence="4">CBS 520.97</strain>
    </source>
</reference>
<dbReference type="Proteomes" id="UP001322277">
    <property type="component" value="Chromosome 11"/>
</dbReference>
<dbReference type="KEGG" id="cdet:87951722"/>
<evidence type="ECO:0000259" key="2">
    <source>
        <dbReference type="PROSITE" id="PS50048"/>
    </source>
</evidence>
<accession>A0AAX4J3Q7</accession>
<feature type="domain" description="Zn(2)-C6 fungal-type" evidence="2">
    <location>
        <begin position="10"/>
        <end position="40"/>
    </location>
</feature>
<dbReference type="AlphaFoldDB" id="A0AAX4J3Q7"/>
<keyword evidence="4" id="KW-1185">Reference proteome</keyword>
<protein>
    <submittedName>
        <fullName evidence="3">Zn(2)Cys(6) fungal-type DNA-binding domain-containing protein</fullName>
    </submittedName>
</protein>
<dbReference type="Gene3D" id="4.10.240.10">
    <property type="entry name" value="Zn(2)-C6 fungal-type DNA-binding domain"/>
    <property type="match status" value="1"/>
</dbReference>
<gene>
    <name evidence="3" type="ORF">CDEST_15222</name>
</gene>
<keyword evidence="3" id="KW-0238">DNA-binding</keyword>